<accession>A0ABU6YFL9</accession>
<organism evidence="1 2">
    <name type="scientific">Stylosanthes scabra</name>
    <dbReference type="NCBI Taxonomy" id="79078"/>
    <lineage>
        <taxon>Eukaryota</taxon>
        <taxon>Viridiplantae</taxon>
        <taxon>Streptophyta</taxon>
        <taxon>Embryophyta</taxon>
        <taxon>Tracheophyta</taxon>
        <taxon>Spermatophyta</taxon>
        <taxon>Magnoliopsida</taxon>
        <taxon>eudicotyledons</taxon>
        <taxon>Gunneridae</taxon>
        <taxon>Pentapetalae</taxon>
        <taxon>rosids</taxon>
        <taxon>fabids</taxon>
        <taxon>Fabales</taxon>
        <taxon>Fabaceae</taxon>
        <taxon>Papilionoideae</taxon>
        <taxon>50 kb inversion clade</taxon>
        <taxon>dalbergioids sensu lato</taxon>
        <taxon>Dalbergieae</taxon>
        <taxon>Pterocarpus clade</taxon>
        <taxon>Stylosanthes</taxon>
    </lineage>
</organism>
<name>A0ABU6YFL9_9FABA</name>
<gene>
    <name evidence="1" type="ORF">PIB30_047531</name>
</gene>
<dbReference type="Gene3D" id="2.40.70.10">
    <property type="entry name" value="Acid Proteases"/>
    <property type="match status" value="1"/>
</dbReference>
<dbReference type="EMBL" id="JASCZI010241960">
    <property type="protein sequence ID" value="MED6208680.1"/>
    <property type="molecule type" value="Genomic_DNA"/>
</dbReference>
<keyword evidence="2" id="KW-1185">Reference proteome</keyword>
<comment type="caution">
    <text evidence="1">The sequence shown here is derived from an EMBL/GenBank/DDBJ whole genome shotgun (WGS) entry which is preliminary data.</text>
</comment>
<dbReference type="Proteomes" id="UP001341840">
    <property type="component" value="Unassembled WGS sequence"/>
</dbReference>
<sequence length="253" mass="28566">MNRNIVFKKKGRKLKSVGGSGNYQVLEEREEKISSPIAMDIKKEKSAAEPSFLKETAEEVFDVLLNLRQTGTVKEYRDLFEKLSDVVLRSIFVNGLREDVKAELSHFEAESLSDLMDLSEVAEARCRLPKDGFMRFWGKIEGRRVVVAVSNGSKDNFIAKRVVAELRLPTWESRVRFAYVDGSKAESGGLCKGLAVKVQGLKMEIRRDFYVVDLEEGEDIVLGRNWFSDMVGKKTTVKGDPSLSQAQVSIHRI</sequence>
<protein>
    <submittedName>
        <fullName evidence="1">Uncharacterized protein</fullName>
    </submittedName>
</protein>
<dbReference type="InterPro" id="IPR021109">
    <property type="entry name" value="Peptidase_aspartic_dom_sf"/>
</dbReference>
<dbReference type="CDD" id="cd00303">
    <property type="entry name" value="retropepsin_like"/>
    <property type="match status" value="1"/>
</dbReference>
<reference evidence="1 2" key="1">
    <citation type="journal article" date="2023" name="Plants (Basel)">
        <title>Bridging the Gap: Combining Genomics and Transcriptomics Approaches to Understand Stylosanthes scabra, an Orphan Legume from the Brazilian Caatinga.</title>
        <authorList>
            <person name="Ferreira-Neto J.R.C."/>
            <person name="da Silva M.D."/>
            <person name="Binneck E."/>
            <person name="de Melo N.F."/>
            <person name="da Silva R.H."/>
            <person name="de Melo A.L.T.M."/>
            <person name="Pandolfi V."/>
            <person name="Bustamante F.O."/>
            <person name="Brasileiro-Vidal A.C."/>
            <person name="Benko-Iseppon A.M."/>
        </authorList>
    </citation>
    <scope>NUCLEOTIDE SEQUENCE [LARGE SCALE GENOMIC DNA]</scope>
    <source>
        <tissue evidence="1">Leaves</tissue>
    </source>
</reference>
<proteinExistence type="predicted"/>
<evidence type="ECO:0000313" key="1">
    <source>
        <dbReference type="EMBL" id="MED6208680.1"/>
    </source>
</evidence>
<evidence type="ECO:0000313" key="2">
    <source>
        <dbReference type="Proteomes" id="UP001341840"/>
    </source>
</evidence>